<dbReference type="InParanoid" id="G0QJU4"/>
<keyword evidence="2" id="KW-1185">Reference proteome</keyword>
<evidence type="ECO:0000313" key="2">
    <source>
        <dbReference type="Proteomes" id="UP000008983"/>
    </source>
</evidence>
<reference evidence="1 2" key="1">
    <citation type="submission" date="2011-07" db="EMBL/GenBank/DDBJ databases">
        <authorList>
            <person name="Coyne R."/>
            <person name="Brami D."/>
            <person name="Johnson J."/>
            <person name="Hostetler J."/>
            <person name="Hannick L."/>
            <person name="Clark T."/>
            <person name="Cassidy-Hanley D."/>
            <person name="Inman J."/>
        </authorList>
    </citation>
    <scope>NUCLEOTIDE SEQUENCE [LARGE SCALE GENOMIC DNA]</scope>
    <source>
        <strain evidence="1 2">G5</strain>
    </source>
</reference>
<dbReference type="GeneID" id="14910702"/>
<dbReference type="OrthoDB" id="6724830at2759"/>
<dbReference type="AlphaFoldDB" id="G0QJU4"/>
<dbReference type="EMBL" id="GL983095">
    <property type="protein sequence ID" value="EGR34509.1"/>
    <property type="molecule type" value="Genomic_DNA"/>
</dbReference>
<dbReference type="Proteomes" id="UP000008983">
    <property type="component" value="Unassembled WGS sequence"/>
</dbReference>
<protein>
    <submittedName>
        <fullName evidence="1">Uncharacterized protein</fullName>
    </submittedName>
</protein>
<proteinExistence type="predicted"/>
<organism evidence="1 2">
    <name type="scientific">Ichthyophthirius multifiliis</name>
    <name type="common">White spot disease agent</name>
    <name type="synonym">Ich</name>
    <dbReference type="NCBI Taxonomy" id="5932"/>
    <lineage>
        <taxon>Eukaryota</taxon>
        <taxon>Sar</taxon>
        <taxon>Alveolata</taxon>
        <taxon>Ciliophora</taxon>
        <taxon>Intramacronucleata</taxon>
        <taxon>Oligohymenophorea</taxon>
        <taxon>Hymenostomatida</taxon>
        <taxon>Ophryoglenina</taxon>
        <taxon>Ichthyophthirius</taxon>
    </lineage>
</organism>
<accession>G0QJU4</accession>
<sequence>MEQFFNKSDFPKVKEELNRLFRKNTFNMQKKRFLVDEYSKQYPQLNKIQNIKREFPDKLVNKEQSLKVPKYFFFFLNKIFKIICEILNKQRQIRY</sequence>
<name>G0QJU4_ICHMU</name>
<dbReference type="RefSeq" id="XP_004039813.1">
    <property type="nucleotide sequence ID" value="XM_004039765.1"/>
</dbReference>
<gene>
    <name evidence="1" type="ORF">IMG5_009180</name>
</gene>
<evidence type="ECO:0000313" key="1">
    <source>
        <dbReference type="EMBL" id="EGR34509.1"/>
    </source>
</evidence>